<reference evidence="21" key="1">
    <citation type="submission" date="2025-08" db="UniProtKB">
        <authorList>
            <consortium name="Ensembl"/>
        </authorList>
    </citation>
    <scope>IDENTIFICATION</scope>
</reference>
<evidence type="ECO:0000256" key="9">
    <source>
        <dbReference type="ARBA" id="ARBA00022833"/>
    </source>
</evidence>
<proteinExistence type="inferred from homology"/>
<dbReference type="GO" id="GO:0032206">
    <property type="term" value="P:positive regulation of telomere maintenance"/>
    <property type="evidence" value="ECO:0007669"/>
    <property type="project" value="UniProtKB-ARBA"/>
</dbReference>
<feature type="region of interest" description="Disordered" evidence="18">
    <location>
        <begin position="517"/>
        <end position="550"/>
    </location>
</feature>
<evidence type="ECO:0000256" key="14">
    <source>
        <dbReference type="ARBA" id="ARBA00029496"/>
    </source>
</evidence>
<evidence type="ECO:0000256" key="15">
    <source>
        <dbReference type="ARBA" id="ARBA00064578"/>
    </source>
</evidence>
<feature type="region of interest" description="Disordered" evidence="18">
    <location>
        <begin position="336"/>
        <end position="368"/>
    </location>
</feature>
<dbReference type="InterPro" id="IPR000210">
    <property type="entry name" value="BTB/POZ_dom"/>
</dbReference>
<dbReference type="CDD" id="cd18288">
    <property type="entry name" value="BTB_POZ_BTBD12_SLX4"/>
    <property type="match status" value="1"/>
</dbReference>
<comment type="similarity">
    <text evidence="2">Belongs to the SLX4 family.</text>
</comment>
<feature type="region of interest" description="Disordered" evidence="18">
    <location>
        <begin position="1072"/>
        <end position="1098"/>
    </location>
</feature>
<feature type="region of interest" description="Disordered" evidence="18">
    <location>
        <begin position="178"/>
        <end position="197"/>
    </location>
</feature>
<protein>
    <recommendedName>
        <fullName evidence="14">Structure-specific endonuclease subunit SLX4</fullName>
    </recommendedName>
    <alternativeName>
        <fullName evidence="16">BTB/POZ domain-containing protein 12</fullName>
    </alternativeName>
</protein>
<feature type="compositionally biased region" description="Basic and acidic residues" evidence="18">
    <location>
        <begin position="22"/>
        <end position="32"/>
    </location>
</feature>
<evidence type="ECO:0000256" key="2">
    <source>
        <dbReference type="ARBA" id="ARBA00006661"/>
    </source>
</evidence>
<feature type="region of interest" description="Disordered" evidence="18">
    <location>
        <begin position="1627"/>
        <end position="1678"/>
    </location>
</feature>
<keyword evidence="10" id="KW-0832">Ubl conjugation</keyword>
<organism evidence="21 22">
    <name type="scientific">Pelusios castaneus</name>
    <name type="common">West African mud turtle</name>
    <dbReference type="NCBI Taxonomy" id="367368"/>
    <lineage>
        <taxon>Eukaryota</taxon>
        <taxon>Metazoa</taxon>
        <taxon>Chordata</taxon>
        <taxon>Craniata</taxon>
        <taxon>Vertebrata</taxon>
        <taxon>Euteleostomi</taxon>
        <taxon>Archelosauria</taxon>
        <taxon>Testudinata</taxon>
        <taxon>Testudines</taxon>
        <taxon>Pleurodira</taxon>
        <taxon>Pelomedusidae</taxon>
        <taxon>Pelusios</taxon>
    </lineage>
</organism>
<dbReference type="GO" id="GO:0090656">
    <property type="term" value="P:t-circle formation"/>
    <property type="evidence" value="ECO:0007669"/>
    <property type="project" value="UniProtKB-ARBA"/>
</dbReference>
<feature type="region of interest" description="Disordered" evidence="18">
    <location>
        <begin position="984"/>
        <end position="1013"/>
    </location>
</feature>
<evidence type="ECO:0000256" key="10">
    <source>
        <dbReference type="ARBA" id="ARBA00022843"/>
    </source>
</evidence>
<dbReference type="GO" id="GO:0006260">
    <property type="term" value="P:DNA replication"/>
    <property type="evidence" value="ECO:0007669"/>
    <property type="project" value="InterPro"/>
</dbReference>
<dbReference type="InterPro" id="IPR018574">
    <property type="entry name" value="Structure-sp_endonuc_su_Slx4"/>
</dbReference>
<comment type="subunit">
    <text evidence="15">Forms a heterodimer with SLX1A/GIYD1. Interacts with ERCC4/XPF; catalytic subunit of the ERCC4-ERCC1 endonuclease. Interacts with MUS81; catalytic subunit of the MUS81-EME1 endonuclease. Interacts with MSH2; component of the MSH2-MSH3 mismatch repair complex. Interacts with TERF2-TERF2IP. Interacts with PLK1 and SLX4IP.</text>
</comment>
<feature type="region of interest" description="Disordered" evidence="18">
    <location>
        <begin position="22"/>
        <end position="77"/>
    </location>
</feature>
<keyword evidence="4" id="KW-0597">Phosphoprotein</keyword>
<evidence type="ECO:0000256" key="13">
    <source>
        <dbReference type="ARBA" id="ARBA00023242"/>
    </source>
</evidence>
<evidence type="ECO:0000256" key="1">
    <source>
        <dbReference type="ARBA" id="ARBA00004123"/>
    </source>
</evidence>
<dbReference type="InterPro" id="IPR006642">
    <property type="entry name" value="Rad18_UBZ4"/>
</dbReference>
<feature type="region of interest" description="Disordered" evidence="18">
    <location>
        <begin position="403"/>
        <end position="432"/>
    </location>
</feature>
<evidence type="ECO:0000256" key="4">
    <source>
        <dbReference type="ARBA" id="ARBA00022553"/>
    </source>
</evidence>
<feature type="region of interest" description="Disordered" evidence="18">
    <location>
        <begin position="825"/>
        <end position="972"/>
    </location>
</feature>
<dbReference type="CDD" id="cd22999">
    <property type="entry name" value="SAP_SLX4"/>
    <property type="match status" value="1"/>
</dbReference>
<keyword evidence="5" id="KW-0479">Metal-binding</keyword>
<feature type="compositionally biased region" description="Low complexity" evidence="18">
    <location>
        <begin position="1749"/>
        <end position="1767"/>
    </location>
</feature>
<keyword evidence="12 17" id="KW-0234">DNA repair</keyword>
<dbReference type="GO" id="GO:0008270">
    <property type="term" value="F:zinc ion binding"/>
    <property type="evidence" value="ECO:0007669"/>
    <property type="project" value="UniProtKB-KW"/>
</dbReference>
<evidence type="ECO:0000256" key="18">
    <source>
        <dbReference type="SAM" id="MobiDB-lite"/>
    </source>
</evidence>
<dbReference type="Ensembl" id="ENSPCET00000024979.1">
    <property type="protein sequence ID" value="ENSPCEP00000024171.1"/>
    <property type="gene ID" value="ENSPCEG00000018288.1"/>
</dbReference>
<reference evidence="21" key="2">
    <citation type="submission" date="2025-09" db="UniProtKB">
        <authorList>
            <consortium name="Ensembl"/>
        </authorList>
    </citation>
    <scope>IDENTIFICATION</scope>
</reference>
<dbReference type="SMART" id="SM00225">
    <property type="entry name" value="BTB"/>
    <property type="match status" value="1"/>
</dbReference>
<accession>A0A8C8SQM1</accession>
<evidence type="ECO:0000256" key="3">
    <source>
        <dbReference type="ARBA" id="ARBA00022499"/>
    </source>
</evidence>
<feature type="region of interest" description="Disordered" evidence="18">
    <location>
        <begin position="1552"/>
        <end position="1572"/>
    </location>
</feature>
<evidence type="ECO:0000256" key="8">
    <source>
        <dbReference type="ARBA" id="ARBA00022771"/>
    </source>
</evidence>
<dbReference type="SUPFAM" id="SSF54695">
    <property type="entry name" value="POZ domain"/>
    <property type="match status" value="1"/>
</dbReference>
<evidence type="ECO:0000256" key="16">
    <source>
        <dbReference type="ARBA" id="ARBA00076095"/>
    </source>
</evidence>
<feature type="region of interest" description="Disordered" evidence="18">
    <location>
        <begin position="1724"/>
        <end position="1789"/>
    </location>
</feature>
<dbReference type="GO" id="GO:0006281">
    <property type="term" value="P:DNA repair"/>
    <property type="evidence" value="ECO:0007669"/>
    <property type="project" value="UniProtKB-KW"/>
</dbReference>
<dbReference type="Pfam" id="PF09494">
    <property type="entry name" value="Slx4"/>
    <property type="match status" value="1"/>
</dbReference>
<feature type="region of interest" description="Disordered" evidence="18">
    <location>
        <begin position="1318"/>
        <end position="1358"/>
    </location>
</feature>
<dbReference type="PANTHER" id="PTHR21541:SF3">
    <property type="entry name" value="STRUCTURE-SPECIFIC ENDONUCLEASE SUBUNIT SLX4"/>
    <property type="match status" value="1"/>
</dbReference>
<evidence type="ECO:0000256" key="7">
    <source>
        <dbReference type="ARBA" id="ARBA00022763"/>
    </source>
</evidence>
<feature type="compositionally biased region" description="Polar residues" evidence="18">
    <location>
        <begin position="1479"/>
        <end position="1493"/>
    </location>
</feature>
<keyword evidence="11" id="KW-0233">DNA recombination</keyword>
<dbReference type="PROSITE" id="PS51908">
    <property type="entry name" value="ZF_UBZ4"/>
    <property type="match status" value="1"/>
</dbReference>
<feature type="domain" description="BTB" evidence="19">
    <location>
        <begin position="641"/>
        <end position="715"/>
    </location>
</feature>
<keyword evidence="13" id="KW-0539">Nucleus</keyword>
<dbReference type="Proteomes" id="UP000694393">
    <property type="component" value="Unplaced"/>
</dbReference>
<sequence length="1874" mass="205430">MDELDNDFKELCANLLSRVKKKAGDAVGERKVQSRTRSTATKNKLKKSKPAAKSKSQHGSSAGKRVGGPGCTDLSGQALGQESKDEAIACGNDGPSLGGGSGDLSSAIHLNAVSPNCNQNNLAGRDLRCCFQTASSFAAAAEPALLTWSPGKTRLSSGTRPRVAELVLERMQQFKRVGPEQLKHTHGGSLPESGADGNLPDVSQEKNQLENVTTPDLPAMKSDVALAVALQQELKEGPGSLEEAGLFFCQICQKDLSAMNTTRREQHVNRCLDELEKTQSSSSSSPLIPECPICGKQFHTPDSRASHLKRCAVQMEVPPRLLLQAVQSQALALGDGLPVAPSNQFSRSKRKGSSKEKESKKKLKTSKVETADEDLMVAMAMSRSLLEQNKQEQANSVTRINLDSALPIKRKPGAEKKSRKNLPPPPLLLQDPETARKQLQNRMAMLLTEEMEFPSTPLLPASRILEDEPGKAAWLLSLPKYRRCVLWEYSTLTVPCVPESFYAVGLTPPILPWKPVQQLQTSSDHPDPASVGPGNRTSDDPQAGPGGEQQFLSCSQKDIQTLQDLVELAGEGLTLTQWNLDIDHTKAVEQLRGESIPSDIPLSGFVPPSEEKKCQRSSFHTSSLWSLAADFSGMVNNPHLSDVQFQTDCGEVLYAHMFVLYARCPRLAEVVHNEGFLVEEDGNLQTRRVLLSDVTAEAVRAFLQYLYAADTSISPQVLSHVGALAVRFDVSELISVCENSPGEKQEHAGLDSEEDLFSVGEEENCGNRDENFQELLRSMWIDEDEEEAALLKPENQEEEDNEKVDEQELEEIYEFVATQRKIAKDEAEVEEGTGSSTYREMEEAQNVNGQTEDGEVKMSEAPSTCSRIKAWKENSNLERSNGDSPGKEKKIQGVSRSVSMSVTQMMPVQDEPCECRDDAASPGGASDEREASQRKPKEVKVSKSSQASQGEEEDDAWEKLFPSSRHNGDDLSKSYAHMFSATTREHCGPSPLLNEDCKESEVSSETYTEVNNSPVCQQSQEDILSGRRSDLCSSPLINSCSRVWPAVSSSPLARESNRIFFRTSIEISPVSAQKQTKNKGLFQSDGTSTQKDSERDDVSGLEKIVKNPLSPVESRPIDLKKQKCVPTCSSLVLTTPKTASHGNQEPAVILLLDSDEEMELEQVKEKSDSDPPFREMEISRRLDYNCGKIEQEHGVRKSGPVLITDPEIHQTPFHVLLGIPDKVQDEKAVKLSREMPLHSQVGTESRLNLSHAESSSMDTSWMVPDTPLLSRSRNCSTQTQVTSISCLRSQVSKHATKALLVNKSNCKLAGKTMKVPEISSDPLLDTSSQNHLHTENSSISKKPSPDSPFGQSGKDSLCISPMSPAPLSPACVRVKKKSSESPSSPRRGLLCHEQCLENNTDISMVEIQDSEEEKEVSPVPLSGSFLLSDEPPIPVDDNCWQVKCLSPIKDNNKVLERFNRAHVSSPISGKRGSPHKQWDSPSRGQELTGSTPLRGNPADHRRTLLCHEKSPVEAHSPVESRLSFLNSKVWDDWDEDELPEILPLTQRVSAATTAQNSQPVKTPEPDCHKRNQLPIVPITPIPAYSIMETPALKKELKRFGVRPLPKRQMVLKLKEIFQYTHQIMSSDSEDEIPAAQPPRKKVTAVHPSQPKAALSAPREENSKARGVGSKRKLGRSVPSLPILGSVDADCSEGPSTTGYLRTKKAPEAKGCPADAKELKGAALSPVRGPVRGPLVGSADRQMLSASQESTASSVAESDSSFGSQSSSNEFETNTLTSEEDEGIPASQAAAREADKLEAVRRYIHSNPVLYRKILFYQPFELSGLQAELKQNGIKIALGKLLDFLDAQCITFTTAGARKEKQQQGRGKKKGGKRY</sequence>
<evidence type="ECO:0000259" key="19">
    <source>
        <dbReference type="PROSITE" id="PS50097"/>
    </source>
</evidence>
<feature type="region of interest" description="Disordered" evidence="18">
    <location>
        <begin position="1464"/>
        <end position="1499"/>
    </location>
</feature>
<evidence type="ECO:0000256" key="5">
    <source>
        <dbReference type="ARBA" id="ARBA00022723"/>
    </source>
</evidence>
<keyword evidence="22" id="KW-1185">Reference proteome</keyword>
<dbReference type="PROSITE" id="PS50097">
    <property type="entry name" value="BTB"/>
    <property type="match status" value="1"/>
</dbReference>
<evidence type="ECO:0000259" key="20">
    <source>
        <dbReference type="PROSITE" id="PS51908"/>
    </source>
</evidence>
<comment type="subcellular location">
    <subcellularLocation>
        <location evidence="1">Nucleus</location>
    </subcellularLocation>
</comment>
<evidence type="ECO:0000256" key="12">
    <source>
        <dbReference type="ARBA" id="ARBA00023204"/>
    </source>
</evidence>
<evidence type="ECO:0000256" key="6">
    <source>
        <dbReference type="ARBA" id="ARBA00022737"/>
    </source>
</evidence>
<keyword evidence="7 17" id="KW-0227">DNA damage</keyword>
<dbReference type="GO" id="GO:0003677">
    <property type="term" value="F:DNA binding"/>
    <property type="evidence" value="ECO:0007669"/>
    <property type="project" value="InterPro"/>
</dbReference>
<evidence type="ECO:0000256" key="11">
    <source>
        <dbReference type="ARBA" id="ARBA00023172"/>
    </source>
</evidence>
<name>A0A8C8SQM1_9SAUR</name>
<dbReference type="Pfam" id="PF00651">
    <property type="entry name" value="BTB"/>
    <property type="match status" value="1"/>
</dbReference>
<feature type="domain" description="UBZ4-type" evidence="20">
    <location>
        <begin position="246"/>
        <end position="276"/>
    </location>
</feature>
<feature type="compositionally biased region" description="Basic residues" evidence="18">
    <location>
        <begin position="43"/>
        <end position="56"/>
    </location>
</feature>
<feature type="compositionally biased region" description="Polar residues" evidence="18">
    <location>
        <begin position="894"/>
        <end position="906"/>
    </location>
</feature>
<evidence type="ECO:0000313" key="22">
    <source>
        <dbReference type="Proteomes" id="UP000694393"/>
    </source>
</evidence>
<keyword evidence="9" id="KW-0862">Zinc</keyword>
<dbReference type="FunFam" id="3.30.710.10:FF:000116">
    <property type="entry name" value="SLX4 structure-specific endonuclease subunit"/>
    <property type="match status" value="1"/>
</dbReference>
<dbReference type="InterPro" id="IPR011333">
    <property type="entry name" value="SKP1/BTB/POZ_sf"/>
</dbReference>
<dbReference type="GO" id="GO:0000712">
    <property type="term" value="P:resolution of meiotic recombination intermediates"/>
    <property type="evidence" value="ECO:0007669"/>
    <property type="project" value="TreeGrafter"/>
</dbReference>
<evidence type="ECO:0000256" key="17">
    <source>
        <dbReference type="PROSITE-ProRule" id="PRU01256"/>
    </source>
</evidence>
<dbReference type="GO" id="GO:0033557">
    <property type="term" value="C:Slx1-Slx4 complex"/>
    <property type="evidence" value="ECO:0007669"/>
    <property type="project" value="InterPro"/>
</dbReference>
<feature type="compositionally biased region" description="Basic and acidic residues" evidence="18">
    <location>
        <begin position="926"/>
        <end position="941"/>
    </location>
</feature>
<evidence type="ECO:0000313" key="21">
    <source>
        <dbReference type="Ensembl" id="ENSPCEP00000024171.1"/>
    </source>
</evidence>
<keyword evidence="6" id="KW-0677">Repeat</keyword>
<keyword evidence="3" id="KW-1017">Isopeptide bond</keyword>
<keyword evidence="8 17" id="KW-0863">Zinc-finger</keyword>
<dbReference type="Gene3D" id="3.30.710.10">
    <property type="entry name" value="Potassium Channel Kv1.1, Chain A"/>
    <property type="match status" value="1"/>
</dbReference>
<dbReference type="PANTHER" id="PTHR21541">
    <property type="entry name" value="BTB POZ DOMAIN CONTAINING 12"/>
    <property type="match status" value="1"/>
</dbReference>